<keyword evidence="6 14" id="KW-0479">Metal-binding</keyword>
<evidence type="ECO:0000256" key="12">
    <source>
        <dbReference type="ARBA" id="ARBA00023146"/>
    </source>
</evidence>
<dbReference type="FunFam" id="3.40.50.800:FF:000001">
    <property type="entry name" value="Threonine--tRNA ligase"/>
    <property type="match status" value="1"/>
</dbReference>
<dbReference type="EMBL" id="JAAYEE010000097">
    <property type="protein sequence ID" value="NLW34969.1"/>
    <property type="molecule type" value="Genomic_DNA"/>
</dbReference>
<comment type="subcellular location">
    <subcellularLocation>
        <location evidence="1 14">Cytoplasm</location>
    </subcellularLocation>
</comment>
<comment type="catalytic activity">
    <reaction evidence="13 14">
        <text>tRNA(Thr) + L-threonine + ATP = L-threonyl-tRNA(Thr) + AMP + diphosphate + H(+)</text>
        <dbReference type="Rhea" id="RHEA:24624"/>
        <dbReference type="Rhea" id="RHEA-COMP:9670"/>
        <dbReference type="Rhea" id="RHEA-COMP:9704"/>
        <dbReference type="ChEBI" id="CHEBI:15378"/>
        <dbReference type="ChEBI" id="CHEBI:30616"/>
        <dbReference type="ChEBI" id="CHEBI:33019"/>
        <dbReference type="ChEBI" id="CHEBI:57926"/>
        <dbReference type="ChEBI" id="CHEBI:78442"/>
        <dbReference type="ChEBI" id="CHEBI:78534"/>
        <dbReference type="ChEBI" id="CHEBI:456215"/>
        <dbReference type="EC" id="6.1.1.3"/>
    </reaction>
</comment>
<dbReference type="InterPro" id="IPR045864">
    <property type="entry name" value="aa-tRNA-synth_II/BPL/LPL"/>
</dbReference>
<evidence type="ECO:0000313" key="16">
    <source>
        <dbReference type="EMBL" id="NLW34969.1"/>
    </source>
</evidence>
<dbReference type="SUPFAM" id="SSF52954">
    <property type="entry name" value="Class II aaRS ABD-related"/>
    <property type="match status" value="1"/>
</dbReference>
<feature type="binding site" evidence="14">
    <location>
        <position position="332"/>
    </location>
    <ligand>
        <name>Zn(2+)</name>
        <dbReference type="ChEBI" id="CHEBI:29105"/>
        <note>catalytic</note>
    </ligand>
</feature>
<dbReference type="PRINTS" id="PR01047">
    <property type="entry name" value="TRNASYNTHTHR"/>
</dbReference>
<dbReference type="Pfam" id="PF00587">
    <property type="entry name" value="tRNA-synt_2b"/>
    <property type="match status" value="1"/>
</dbReference>
<feature type="binding site" evidence="14">
    <location>
        <position position="281"/>
    </location>
    <ligand>
        <name>Zn(2+)</name>
        <dbReference type="ChEBI" id="CHEBI:29105"/>
        <note>catalytic</note>
    </ligand>
</feature>
<dbReference type="EC" id="6.1.1.3" evidence="14"/>
<dbReference type="CDD" id="cd00860">
    <property type="entry name" value="ThrRS_anticodon"/>
    <property type="match status" value="1"/>
</dbReference>
<dbReference type="GO" id="GO:0004829">
    <property type="term" value="F:threonine-tRNA ligase activity"/>
    <property type="evidence" value="ECO:0007669"/>
    <property type="project" value="UniProtKB-UniRule"/>
</dbReference>
<evidence type="ECO:0000256" key="9">
    <source>
        <dbReference type="ARBA" id="ARBA00022840"/>
    </source>
</evidence>
<feature type="region of interest" description="Catalytic" evidence="14">
    <location>
        <begin position="189"/>
        <end position="480"/>
    </location>
</feature>
<dbReference type="Gene3D" id="3.30.980.10">
    <property type="entry name" value="Threonyl-trna Synthetase, Chain A, domain 2"/>
    <property type="match status" value="1"/>
</dbReference>
<keyword evidence="9 14" id="KW-0067">ATP-binding</keyword>
<dbReference type="Gene3D" id="3.40.50.800">
    <property type="entry name" value="Anticodon-binding domain"/>
    <property type="match status" value="1"/>
</dbReference>
<feature type="binding site" evidence="14">
    <location>
        <position position="457"/>
    </location>
    <ligand>
        <name>Zn(2+)</name>
        <dbReference type="ChEBI" id="CHEBI:29105"/>
        <note>catalytic</note>
    </ligand>
</feature>
<gene>
    <name evidence="14 16" type="primary">thrS</name>
    <name evidence="16" type="ORF">GXY80_05725</name>
</gene>
<keyword evidence="12 14" id="KW-0030">Aminoacyl-tRNA synthetase</keyword>
<proteinExistence type="inferred from homology"/>
<dbReference type="FunFam" id="3.30.54.20:FF:000002">
    <property type="entry name" value="Threonine--tRNA ligase"/>
    <property type="match status" value="1"/>
</dbReference>
<keyword evidence="8 14" id="KW-0862">Zinc</keyword>
<dbReference type="GO" id="GO:0000049">
    <property type="term" value="F:tRNA binding"/>
    <property type="evidence" value="ECO:0007669"/>
    <property type="project" value="UniProtKB-KW"/>
</dbReference>
<comment type="similarity">
    <text evidence="2 14">Belongs to the class-II aminoacyl-tRNA synthetase family.</text>
</comment>
<keyword evidence="11 14" id="KW-0648">Protein biosynthesis</keyword>
<dbReference type="InterPro" id="IPR018163">
    <property type="entry name" value="Thr/Ala-tRNA-synth_IIc_edit"/>
</dbReference>
<dbReference type="Gene3D" id="3.30.54.20">
    <property type="match status" value="1"/>
</dbReference>
<sequence length="582" mass="67426">MAEPHEEKEHQADAQLDILRHSTSHLMAQAVKDLFPGVKVAIGPSIDTGFYYDFDYEPGFTEDDFARIEARMAELVKMDMPIVRKMVKKEEALEMFRKAGETYKVELIEGIEDPEVSLYTQGSFTDLCRGPHLASTGRTGAFKLLSLAGAYWRGDEKNKMLTRIYGTAFPDQDSLDAYLKFLEEVKKRDHRRLGKELDLFSVSDEVGAGLVIYHPNGALLRYLLEDFERKEHLKRGYQFVVGPHILKLDMWKKSGHYENYRDNMYFTKIDDVDYGIKPMNCLSHIMVYRSTIRSYRDLPLRYFELGTVCRHEKSGVLHGLLRVREFTQDDAHIFLRQDQLHQEILNIMEFVHDVMEIFDFKYEMEISTRPDKYIGTLEDWDKAEQVLKEVLDGQGLPYDINEGDGAFYGPKIDIKLKDAIGRKWQCATIQCDFALPERFDLYYVDSDGKRKRPVMLHRVVLGALERFIGVLIEHYGGRFPVWLSPVQVIIMNITDEQEPYVRSVQEAMVSAGLRVEVDVRNEKLSLKIRDGMVKKIPYMVIAGKKEMANGTISVRVRDGGELKDIAVRDFIERVKEENLLRR</sequence>
<dbReference type="GO" id="GO:0006435">
    <property type="term" value="P:threonyl-tRNA aminoacylation"/>
    <property type="evidence" value="ECO:0007669"/>
    <property type="project" value="UniProtKB-UniRule"/>
</dbReference>
<dbReference type="Gene3D" id="3.30.930.10">
    <property type="entry name" value="Bira Bifunctional Protein, Domain 2"/>
    <property type="match status" value="1"/>
</dbReference>
<evidence type="ECO:0000259" key="15">
    <source>
        <dbReference type="PROSITE" id="PS50862"/>
    </source>
</evidence>
<reference evidence="16" key="2">
    <citation type="submission" date="2020-01" db="EMBL/GenBank/DDBJ databases">
        <authorList>
            <person name="Campanaro S."/>
        </authorList>
    </citation>
    <scope>NUCLEOTIDE SEQUENCE</scope>
    <source>
        <strain evidence="16">AS06rmzACSIP_7</strain>
    </source>
</reference>
<dbReference type="CDD" id="cd00771">
    <property type="entry name" value="ThrRS_core"/>
    <property type="match status" value="1"/>
</dbReference>
<dbReference type="FunFam" id="3.30.930.10:FF:000019">
    <property type="entry name" value="Threonine--tRNA ligase"/>
    <property type="match status" value="1"/>
</dbReference>
<dbReference type="PANTHER" id="PTHR11451">
    <property type="entry name" value="THREONINE-TRNA LIGASE"/>
    <property type="match status" value="1"/>
</dbReference>
<evidence type="ECO:0000256" key="11">
    <source>
        <dbReference type="ARBA" id="ARBA00022917"/>
    </source>
</evidence>
<organism evidence="16 17">
    <name type="scientific">Syntrophorhabdus aromaticivorans</name>
    <dbReference type="NCBI Taxonomy" id="328301"/>
    <lineage>
        <taxon>Bacteria</taxon>
        <taxon>Pseudomonadati</taxon>
        <taxon>Thermodesulfobacteriota</taxon>
        <taxon>Syntrophorhabdia</taxon>
        <taxon>Syntrophorhabdales</taxon>
        <taxon>Syntrophorhabdaceae</taxon>
        <taxon>Syntrophorhabdus</taxon>
    </lineage>
</organism>
<keyword evidence="3 14" id="KW-0963">Cytoplasm</keyword>
<keyword evidence="5 14" id="KW-0436">Ligase</keyword>
<evidence type="ECO:0000256" key="10">
    <source>
        <dbReference type="ARBA" id="ARBA00022884"/>
    </source>
</evidence>
<dbReference type="InterPro" id="IPR002314">
    <property type="entry name" value="aa-tRNA-synt_IIb"/>
</dbReference>
<evidence type="ECO:0000256" key="13">
    <source>
        <dbReference type="ARBA" id="ARBA00049515"/>
    </source>
</evidence>
<dbReference type="NCBIfam" id="TIGR00418">
    <property type="entry name" value="thrS"/>
    <property type="match status" value="1"/>
</dbReference>
<dbReference type="InterPro" id="IPR033728">
    <property type="entry name" value="ThrRS_core"/>
</dbReference>
<name>A0A971S0V3_9BACT</name>
<evidence type="ECO:0000256" key="8">
    <source>
        <dbReference type="ARBA" id="ARBA00022833"/>
    </source>
</evidence>
<dbReference type="GO" id="GO:0005524">
    <property type="term" value="F:ATP binding"/>
    <property type="evidence" value="ECO:0007669"/>
    <property type="project" value="UniProtKB-UniRule"/>
</dbReference>
<evidence type="ECO:0000256" key="5">
    <source>
        <dbReference type="ARBA" id="ARBA00022598"/>
    </source>
</evidence>
<dbReference type="AlphaFoldDB" id="A0A971S0V3"/>
<evidence type="ECO:0000256" key="2">
    <source>
        <dbReference type="ARBA" id="ARBA00008226"/>
    </source>
</evidence>
<comment type="caution">
    <text evidence="16">The sequence shown here is derived from an EMBL/GenBank/DDBJ whole genome shotgun (WGS) entry which is preliminary data.</text>
</comment>
<evidence type="ECO:0000256" key="6">
    <source>
        <dbReference type="ARBA" id="ARBA00022723"/>
    </source>
</evidence>
<comment type="cofactor">
    <cofactor evidence="14">
        <name>Zn(2+)</name>
        <dbReference type="ChEBI" id="CHEBI:29105"/>
    </cofactor>
    <text evidence="14">Binds 1 zinc ion per subunit.</text>
</comment>
<keyword evidence="10 14" id="KW-0694">RNA-binding</keyword>
<dbReference type="InterPro" id="IPR006195">
    <property type="entry name" value="aa-tRNA-synth_II"/>
</dbReference>
<dbReference type="SUPFAM" id="SSF55186">
    <property type="entry name" value="ThrRS/AlaRS common domain"/>
    <property type="match status" value="1"/>
</dbReference>
<dbReference type="PANTHER" id="PTHR11451:SF44">
    <property type="entry name" value="THREONINE--TRNA LIGASE, CHLOROPLASTIC_MITOCHONDRIAL 2"/>
    <property type="match status" value="1"/>
</dbReference>
<dbReference type="PROSITE" id="PS50862">
    <property type="entry name" value="AA_TRNA_LIGASE_II"/>
    <property type="match status" value="1"/>
</dbReference>
<dbReference type="Pfam" id="PF07973">
    <property type="entry name" value="tRNA_SAD"/>
    <property type="match status" value="1"/>
</dbReference>
<dbReference type="InterPro" id="IPR004154">
    <property type="entry name" value="Anticodon-bd"/>
</dbReference>
<protein>
    <recommendedName>
        <fullName evidence="14">Threonine--tRNA ligase</fullName>
        <ecNumber evidence="14">6.1.1.3</ecNumber>
    </recommendedName>
    <alternativeName>
        <fullName evidence="14">Threonyl-tRNA synthetase</fullName>
        <shortName evidence="14">ThrRS</shortName>
    </alternativeName>
</protein>
<dbReference type="FunFam" id="3.30.980.10:FF:000005">
    <property type="entry name" value="Threonyl-tRNA synthetase, mitochondrial"/>
    <property type="match status" value="1"/>
</dbReference>
<dbReference type="Proteomes" id="UP000777265">
    <property type="component" value="Unassembled WGS sequence"/>
</dbReference>
<evidence type="ECO:0000256" key="4">
    <source>
        <dbReference type="ARBA" id="ARBA00022555"/>
    </source>
</evidence>
<feature type="domain" description="Aminoacyl-transfer RNA synthetases class-II family profile" evidence="15">
    <location>
        <begin position="189"/>
        <end position="480"/>
    </location>
</feature>
<evidence type="ECO:0000256" key="14">
    <source>
        <dbReference type="HAMAP-Rule" id="MF_00184"/>
    </source>
</evidence>
<evidence type="ECO:0000256" key="3">
    <source>
        <dbReference type="ARBA" id="ARBA00022490"/>
    </source>
</evidence>
<keyword evidence="7 14" id="KW-0547">Nucleotide-binding</keyword>
<dbReference type="InterPro" id="IPR002320">
    <property type="entry name" value="Thr-tRNA-ligase_IIa"/>
</dbReference>
<dbReference type="GO" id="GO:0005829">
    <property type="term" value="C:cytosol"/>
    <property type="evidence" value="ECO:0007669"/>
    <property type="project" value="TreeGrafter"/>
</dbReference>
<reference evidence="16" key="1">
    <citation type="journal article" date="2020" name="Biotechnol. Biofuels">
        <title>New insights from the biogas microbiome by comprehensive genome-resolved metagenomics of nearly 1600 species originating from multiple anaerobic digesters.</title>
        <authorList>
            <person name="Campanaro S."/>
            <person name="Treu L."/>
            <person name="Rodriguez-R L.M."/>
            <person name="Kovalovszki A."/>
            <person name="Ziels R.M."/>
            <person name="Maus I."/>
            <person name="Zhu X."/>
            <person name="Kougias P.G."/>
            <person name="Basile A."/>
            <person name="Luo G."/>
            <person name="Schluter A."/>
            <person name="Konstantinidis K.T."/>
            <person name="Angelidaki I."/>
        </authorList>
    </citation>
    <scope>NUCLEOTIDE SEQUENCE</scope>
    <source>
        <strain evidence="16">AS06rmzACSIP_7</strain>
    </source>
</reference>
<evidence type="ECO:0000256" key="1">
    <source>
        <dbReference type="ARBA" id="ARBA00004496"/>
    </source>
</evidence>
<dbReference type="Pfam" id="PF03129">
    <property type="entry name" value="HGTP_anticodon"/>
    <property type="match status" value="1"/>
</dbReference>
<comment type="subunit">
    <text evidence="14">Homodimer.</text>
</comment>
<dbReference type="HAMAP" id="MF_00184">
    <property type="entry name" value="Thr_tRNA_synth"/>
    <property type="match status" value="1"/>
</dbReference>
<evidence type="ECO:0000256" key="7">
    <source>
        <dbReference type="ARBA" id="ARBA00022741"/>
    </source>
</evidence>
<evidence type="ECO:0000313" key="17">
    <source>
        <dbReference type="Proteomes" id="UP000777265"/>
    </source>
</evidence>
<dbReference type="SMART" id="SM00863">
    <property type="entry name" value="tRNA_SAD"/>
    <property type="match status" value="1"/>
</dbReference>
<dbReference type="InterPro" id="IPR012947">
    <property type="entry name" value="tRNA_SAD"/>
</dbReference>
<dbReference type="SUPFAM" id="SSF55681">
    <property type="entry name" value="Class II aaRS and biotin synthetases"/>
    <property type="match status" value="1"/>
</dbReference>
<dbReference type="InterPro" id="IPR047246">
    <property type="entry name" value="ThrRS_anticodon"/>
</dbReference>
<accession>A0A971S0V3</accession>
<keyword evidence="4 14" id="KW-0820">tRNA-binding</keyword>
<dbReference type="InterPro" id="IPR036621">
    <property type="entry name" value="Anticodon-bd_dom_sf"/>
</dbReference>
<dbReference type="GO" id="GO:0046872">
    <property type="term" value="F:metal ion binding"/>
    <property type="evidence" value="ECO:0007669"/>
    <property type="project" value="UniProtKB-KW"/>
</dbReference>